<proteinExistence type="predicted"/>
<dbReference type="EMBL" id="FVQL01000001">
    <property type="protein sequence ID" value="SKZ04490.1"/>
    <property type="molecule type" value="Genomic_DNA"/>
</dbReference>
<sequence>MVVPESYRFPHEANRALVQVILAVRDRMLGSGRGVA</sequence>
<evidence type="ECO:0000313" key="2">
    <source>
        <dbReference type="Proteomes" id="UP000190366"/>
    </source>
</evidence>
<name>A0AB38DHS1_9MYCO</name>
<gene>
    <name evidence="1" type="ORF">SAMEA2275630_03396</name>
</gene>
<evidence type="ECO:0000313" key="1">
    <source>
        <dbReference type="EMBL" id="SKZ04490.1"/>
    </source>
</evidence>
<protein>
    <submittedName>
        <fullName evidence="1">Uncharacterized protein</fullName>
    </submittedName>
</protein>
<dbReference type="AlphaFoldDB" id="A0AB38DHS1"/>
<accession>A0AB38DHS1</accession>
<comment type="caution">
    <text evidence="1">The sequence shown here is derived from an EMBL/GenBank/DDBJ whole genome shotgun (WGS) entry which is preliminary data.</text>
</comment>
<organism evidence="1 2">
    <name type="scientific">Mycobacteroides abscessus subsp. massiliense</name>
    <dbReference type="NCBI Taxonomy" id="1962118"/>
    <lineage>
        <taxon>Bacteria</taxon>
        <taxon>Bacillati</taxon>
        <taxon>Actinomycetota</taxon>
        <taxon>Actinomycetes</taxon>
        <taxon>Mycobacteriales</taxon>
        <taxon>Mycobacteriaceae</taxon>
        <taxon>Mycobacteroides</taxon>
        <taxon>Mycobacteroides abscessus</taxon>
    </lineage>
</organism>
<dbReference type="Proteomes" id="UP000190366">
    <property type="component" value="Unassembled WGS sequence"/>
</dbReference>
<reference evidence="1 2" key="1">
    <citation type="submission" date="2016-11" db="EMBL/GenBank/DDBJ databases">
        <authorList>
            <consortium name="Pathogen Informatics"/>
        </authorList>
    </citation>
    <scope>NUCLEOTIDE SEQUENCE [LARGE SCALE GENOMIC DNA]</scope>
    <source>
        <strain evidence="1 2">1168</strain>
    </source>
</reference>